<accession>A0A562L1N6</accession>
<dbReference type="Proteomes" id="UP000317176">
    <property type="component" value="Unassembled WGS sequence"/>
</dbReference>
<gene>
    <name evidence="1" type="ORF">IQ17_04638</name>
</gene>
<reference evidence="1 2" key="1">
    <citation type="journal article" date="2015" name="Stand. Genomic Sci.">
        <title>Genomic Encyclopedia of Bacterial and Archaeal Type Strains, Phase III: the genomes of soil and plant-associated and newly described type strains.</title>
        <authorList>
            <person name="Whitman W.B."/>
            <person name="Woyke T."/>
            <person name="Klenk H.P."/>
            <person name="Zhou Y."/>
            <person name="Lilburn T.G."/>
            <person name="Beck B.J."/>
            <person name="De Vos P."/>
            <person name="Vandamme P."/>
            <person name="Eisen J.A."/>
            <person name="Garrity G."/>
            <person name="Hugenholtz P."/>
            <person name="Kyrpides N.C."/>
        </authorList>
    </citation>
    <scope>NUCLEOTIDE SEQUENCE [LARGE SCALE GENOMIC DNA]</scope>
    <source>
        <strain evidence="1 2">CGMCC 1.10947</strain>
    </source>
</reference>
<dbReference type="AlphaFoldDB" id="A0A562L1N6"/>
<dbReference type="EMBL" id="VLKL01000013">
    <property type="protein sequence ID" value="TWI01589.1"/>
    <property type="molecule type" value="Genomic_DNA"/>
</dbReference>
<proteinExistence type="predicted"/>
<name>A0A562L1N6_9BRAD</name>
<keyword evidence="2" id="KW-1185">Reference proteome</keyword>
<evidence type="ECO:0000313" key="2">
    <source>
        <dbReference type="Proteomes" id="UP000317176"/>
    </source>
</evidence>
<organism evidence="1 2">
    <name type="scientific">Bradyrhizobium daqingense</name>
    <dbReference type="NCBI Taxonomy" id="993502"/>
    <lineage>
        <taxon>Bacteria</taxon>
        <taxon>Pseudomonadati</taxon>
        <taxon>Pseudomonadota</taxon>
        <taxon>Alphaproteobacteria</taxon>
        <taxon>Hyphomicrobiales</taxon>
        <taxon>Nitrobacteraceae</taxon>
        <taxon>Bradyrhizobium</taxon>
    </lineage>
</organism>
<evidence type="ECO:0000313" key="1">
    <source>
        <dbReference type="EMBL" id="TWI01589.1"/>
    </source>
</evidence>
<protein>
    <submittedName>
        <fullName evidence="1">Uncharacterized protein</fullName>
    </submittedName>
</protein>
<comment type="caution">
    <text evidence="1">The sequence shown here is derived from an EMBL/GenBank/DDBJ whole genome shotgun (WGS) entry which is preliminary data.</text>
</comment>
<sequence length="49" mass="5414">MVVGFELQHFGREEARPPSKILQKFSNDFSVISTVHGVVFDLAKAGRPA</sequence>